<dbReference type="EMBL" id="QXWZ01000001">
    <property type="protein sequence ID" value="NBI77430.1"/>
    <property type="molecule type" value="Genomic_DNA"/>
</dbReference>
<dbReference type="AlphaFoldDB" id="A0A845RBX9"/>
<gene>
    <name evidence="1" type="ORF">D3Z39_00825</name>
</gene>
<name>A0A845RBX9_9FIRM</name>
<proteinExistence type="predicted"/>
<evidence type="ECO:0000313" key="2">
    <source>
        <dbReference type="Proteomes" id="UP000446348"/>
    </source>
</evidence>
<evidence type="ECO:0000313" key="1">
    <source>
        <dbReference type="EMBL" id="NBI77430.1"/>
    </source>
</evidence>
<dbReference type="GO" id="GO:0007155">
    <property type="term" value="P:cell adhesion"/>
    <property type="evidence" value="ECO:0007669"/>
    <property type="project" value="InterPro"/>
</dbReference>
<dbReference type="Proteomes" id="UP000446348">
    <property type="component" value="Unassembled WGS sequence"/>
</dbReference>
<evidence type="ECO:0008006" key="3">
    <source>
        <dbReference type="Google" id="ProtNLM"/>
    </source>
</evidence>
<organism evidence="1 2">
    <name type="scientific">Anaerotruncus colihominis</name>
    <dbReference type="NCBI Taxonomy" id="169435"/>
    <lineage>
        <taxon>Bacteria</taxon>
        <taxon>Bacillati</taxon>
        <taxon>Bacillota</taxon>
        <taxon>Clostridia</taxon>
        <taxon>Eubacteriales</taxon>
        <taxon>Oscillospiraceae</taxon>
        <taxon>Anaerotruncus</taxon>
    </lineage>
</organism>
<protein>
    <recommendedName>
        <fullName evidence="3">Flagellar cap protein</fullName>
    </recommendedName>
</protein>
<sequence length="447" mass="46895">MAPFCLYYMIYPKGGEKMYPIQNSMYSLSNTILSGYTQMNQMRAMLAARGNSKLSAISGVSNATSSTANKLDADSAAFLKDYQKQMTALKDAADSVLNPKTDKLAAGSSDRTVATATGKLGKQSDSYELTVQQTAAGQVNRSTSFASSGELPSMGGGLRIKTAAGTFDFRLSAAGAKTNQEALQKFADSINASKAGVTARVVTENGRSSLELEGASGSDNKFTVSGTAAESLGLDKAVTESRDAIFTITKNDGETYSGTSSTNAIEVDGVSIAIAGEGKAQIKAGVNDGATASAMQDLVDAYNSTIKFLSSNENRGVGVLQQMKRMIQPPVSESSMAMIGLSVKADGTLSFDQNVFNKAMDASPSLMGSITERVASGIKQDAQRGLDAPSASLVGSAAKQQQQNLFGSSAFSSSQMDSISMMSMYNRLGAYNMSNFYAVGMMMNMFV</sequence>
<reference evidence="1 2" key="1">
    <citation type="submission" date="2018-08" db="EMBL/GenBank/DDBJ databases">
        <title>Murine metabolic-syndrome-specific gut microbial biobank.</title>
        <authorList>
            <person name="Liu C."/>
        </authorList>
    </citation>
    <scope>NUCLEOTIDE SEQUENCE [LARGE SCALE GENOMIC DNA]</scope>
    <source>
        <strain evidence="1 2">X69</strain>
    </source>
</reference>
<accession>A0A845RBX9</accession>
<comment type="caution">
    <text evidence="1">The sequence shown here is derived from an EMBL/GenBank/DDBJ whole genome shotgun (WGS) entry which is preliminary data.</text>
</comment>
<dbReference type="GO" id="GO:0009288">
    <property type="term" value="C:bacterial-type flagellum"/>
    <property type="evidence" value="ECO:0007669"/>
    <property type="project" value="InterPro"/>
</dbReference>